<accession>A0A5P8K6D8</accession>
<dbReference type="RefSeq" id="WP_152170123.1">
    <property type="nucleotide sequence ID" value="NZ_CP045096.1"/>
</dbReference>
<dbReference type="EMBL" id="CP045096">
    <property type="protein sequence ID" value="QFQ98671.1"/>
    <property type="molecule type" value="Genomic_DNA"/>
</dbReference>
<dbReference type="Proteomes" id="UP000327294">
    <property type="component" value="Chromosome"/>
</dbReference>
<evidence type="ECO:0000313" key="2">
    <source>
        <dbReference type="Proteomes" id="UP000327294"/>
    </source>
</evidence>
<sequence>MDERPRTLLKALVAQRHWRYSDFLAHFTRIAEKVVKKGTANPTIFEAQFRRWTAGAIRTLPSPDACRVLEEMFGVSAAALFQGPPSPESPAPVFSLKDEIDMTARDASSEAGAAASASISDTTLDQLRDDVAELARRYHSFSAFEVLQTARRLREEAEQHRDRTQVPAQQQHLLIIAGQACALLSAAAFDLGSLDGATRLARASALYGETARFTPLRAFAGGALAYIAYFSGRPAEAAQIAQRAQMLTGLGDVAHRRLAAIEARAHGHRGDAASAQQAIDVSHREGRGETDDLHEGVAGEFGFPGERLAMSNASTCLLLGDGEQAEAAARTALELVTSKPEALRSAHVVGGAAADLAAARLLSSDLDGAAEALEPVWTVPGEQRATGLLTRIARIRRALTDECFRRTPLADEIGDRLEHFSRLAAQHQLGAGAGAVAALEG</sequence>
<keyword evidence="1" id="KW-0238">DNA-binding</keyword>
<evidence type="ECO:0000313" key="1">
    <source>
        <dbReference type="EMBL" id="QFQ98671.1"/>
    </source>
</evidence>
<keyword evidence="2" id="KW-1185">Reference proteome</keyword>
<name>A0A5P8K6D8_9ACTN</name>
<dbReference type="GO" id="GO:0003677">
    <property type="term" value="F:DNA binding"/>
    <property type="evidence" value="ECO:0007669"/>
    <property type="project" value="UniProtKB-KW"/>
</dbReference>
<reference evidence="1 2" key="1">
    <citation type="submission" date="2019-10" db="EMBL/GenBank/DDBJ databases">
        <title>Streptomyces sp. strain GY16 isolated from leaves of Broussonetia papyrifera.</title>
        <authorList>
            <person name="Mo P."/>
        </authorList>
    </citation>
    <scope>NUCLEOTIDE SEQUENCE [LARGE SCALE GENOMIC DNA]</scope>
    <source>
        <strain evidence="1 2">GY16</strain>
    </source>
</reference>
<protein>
    <submittedName>
        <fullName evidence="1">DNA-binding protein</fullName>
    </submittedName>
</protein>
<organism evidence="1 2">
    <name type="scientific">Streptomyces phaeolivaceus</name>
    <dbReference type="NCBI Taxonomy" id="2653200"/>
    <lineage>
        <taxon>Bacteria</taxon>
        <taxon>Bacillati</taxon>
        <taxon>Actinomycetota</taxon>
        <taxon>Actinomycetes</taxon>
        <taxon>Kitasatosporales</taxon>
        <taxon>Streptomycetaceae</taxon>
        <taxon>Streptomyces</taxon>
    </lineage>
</organism>
<proteinExistence type="predicted"/>
<gene>
    <name evidence="1" type="ORF">F9278_23725</name>
</gene>
<dbReference type="KEGG" id="sphv:F9278_23725"/>
<dbReference type="AlphaFoldDB" id="A0A5P8K6D8"/>